<dbReference type="Pfam" id="PF02518">
    <property type="entry name" value="HATPase_c"/>
    <property type="match status" value="1"/>
</dbReference>
<dbReference type="GO" id="GO:0016020">
    <property type="term" value="C:membrane"/>
    <property type="evidence" value="ECO:0007669"/>
    <property type="project" value="InterPro"/>
</dbReference>
<evidence type="ECO:0000256" key="1">
    <source>
        <dbReference type="SAM" id="Phobius"/>
    </source>
</evidence>
<dbReference type="InterPro" id="IPR003594">
    <property type="entry name" value="HATPase_dom"/>
</dbReference>
<keyword evidence="1" id="KW-0472">Membrane</keyword>
<dbReference type="InterPro" id="IPR010559">
    <property type="entry name" value="Sig_transdc_His_kin_internal"/>
</dbReference>
<dbReference type="PANTHER" id="PTHR34220">
    <property type="entry name" value="SENSOR HISTIDINE KINASE YPDA"/>
    <property type="match status" value="1"/>
</dbReference>
<keyword evidence="5" id="KW-1185">Reference proteome</keyword>
<feature type="domain" description="Histidine kinase/HSP90-like ATPase" evidence="2">
    <location>
        <begin position="456"/>
        <end position="562"/>
    </location>
</feature>
<comment type="caution">
    <text evidence="4">The sequence shown here is derived from an EMBL/GenBank/DDBJ whole genome shotgun (WGS) entry which is preliminary data.</text>
</comment>
<feature type="transmembrane region" description="Helical" evidence="1">
    <location>
        <begin position="270"/>
        <end position="292"/>
    </location>
</feature>
<feature type="domain" description="Signal transduction histidine kinase internal region" evidence="3">
    <location>
        <begin position="359"/>
        <end position="437"/>
    </location>
</feature>
<gene>
    <name evidence="4" type="ORF">D7V94_19850</name>
</gene>
<evidence type="ECO:0000313" key="5">
    <source>
        <dbReference type="Proteomes" id="UP000280696"/>
    </source>
</evidence>
<evidence type="ECO:0000259" key="2">
    <source>
        <dbReference type="Pfam" id="PF02518"/>
    </source>
</evidence>
<organism evidence="4 5">
    <name type="scientific">Parablautia intestinalis</name>
    <dbReference type="NCBI Taxonomy" id="2320100"/>
    <lineage>
        <taxon>Bacteria</taxon>
        <taxon>Bacillati</taxon>
        <taxon>Bacillota</taxon>
        <taxon>Clostridia</taxon>
        <taxon>Lachnospirales</taxon>
        <taxon>Lachnospiraceae</taxon>
        <taxon>Parablautia</taxon>
    </lineage>
</organism>
<dbReference type="OrthoDB" id="759642at2"/>
<dbReference type="Gene3D" id="3.30.565.10">
    <property type="entry name" value="Histidine kinase-like ATPase, C-terminal domain"/>
    <property type="match status" value="1"/>
</dbReference>
<dbReference type="AlphaFoldDB" id="A0A3A9A9D2"/>
<dbReference type="InterPro" id="IPR050640">
    <property type="entry name" value="Bact_2-comp_sensor_kinase"/>
</dbReference>
<protein>
    <submittedName>
        <fullName evidence="4">Uncharacterized protein</fullName>
    </submittedName>
</protein>
<keyword evidence="1" id="KW-0812">Transmembrane</keyword>
<dbReference type="Gene3D" id="6.10.340.10">
    <property type="match status" value="1"/>
</dbReference>
<name>A0A3A9A9D2_9FIRM</name>
<dbReference type="RefSeq" id="WP_120472044.1">
    <property type="nucleotide sequence ID" value="NZ_CATAJS010000048.1"/>
</dbReference>
<evidence type="ECO:0000259" key="3">
    <source>
        <dbReference type="Pfam" id="PF06580"/>
    </source>
</evidence>
<dbReference type="PANTHER" id="PTHR34220:SF7">
    <property type="entry name" value="SENSOR HISTIDINE KINASE YPDA"/>
    <property type="match status" value="1"/>
</dbReference>
<dbReference type="GO" id="GO:0000155">
    <property type="term" value="F:phosphorelay sensor kinase activity"/>
    <property type="evidence" value="ECO:0007669"/>
    <property type="project" value="InterPro"/>
</dbReference>
<accession>A0A3A9A9D2</accession>
<evidence type="ECO:0000313" key="4">
    <source>
        <dbReference type="EMBL" id="RKI88069.1"/>
    </source>
</evidence>
<dbReference type="InterPro" id="IPR036890">
    <property type="entry name" value="HATPase_C_sf"/>
</dbReference>
<proteinExistence type="predicted"/>
<dbReference type="Pfam" id="PF06580">
    <property type="entry name" value="His_kinase"/>
    <property type="match status" value="1"/>
</dbReference>
<keyword evidence="1" id="KW-1133">Transmembrane helix</keyword>
<sequence>MSVYVQKRTIKLNRFLTSALLILLVILILLSGFFGSYGVSVSQRRERESMDYILNMYNRNLSGALEKIEGDLQDILASQSTLQMLLDRSSLRRWQGSYSLSSLLTEKRSSTSDVDGYAVMDSVYEGFILARSSNISYKDLGEIKKCLKGMAQQDIRSSGWISAQIGELGCLLKYYNYGGVIIAAFMTEQKIQEVLSHGQSGDHVVDFYVADSGKRIICSSNQEWKYGEELLFDEKPFGPKILLRAQEVLGGVYYVGGSIERENFFVENPYFFMILGLLLVSLVYLIVILRFVNREVLRPVKILSDISVKICQGNMTIRPGYACKNKEMSELREAYVTMLDTIMELKVQEYERIIQVKDSELKYMHMQLKPHFFLNALSTINSMAYQNENEDIHQFIRAFSKTIRYMFSVGLHTVSLAEEIQSLEEYLEMQRFLYKNSFYYYFDIPEEAKSYMIPQMILHTFIENIFKHVMDINSFVTIFMRCCFEKHNGQEMLKIEIHNSGKYFKEDILRQINEDGEGKESESGGIGLSHIKEILTILYGQSHLLLLENEEPEGTKVTVWIPGEVQNEVIDS</sequence>
<dbReference type="EMBL" id="RAYQ01000032">
    <property type="protein sequence ID" value="RKI88069.1"/>
    <property type="molecule type" value="Genomic_DNA"/>
</dbReference>
<dbReference type="SUPFAM" id="SSF55874">
    <property type="entry name" value="ATPase domain of HSP90 chaperone/DNA topoisomerase II/histidine kinase"/>
    <property type="match status" value="1"/>
</dbReference>
<reference evidence="4 5" key="1">
    <citation type="submission" date="2018-09" db="EMBL/GenBank/DDBJ databases">
        <title>Murine metabolic-syndrome-specific gut microbial biobank.</title>
        <authorList>
            <person name="Liu C."/>
        </authorList>
    </citation>
    <scope>NUCLEOTIDE SEQUENCE [LARGE SCALE GENOMIC DNA]</scope>
    <source>
        <strain evidence="4 5">0.1xD8-82</strain>
    </source>
</reference>
<dbReference type="Proteomes" id="UP000280696">
    <property type="component" value="Unassembled WGS sequence"/>
</dbReference>